<protein>
    <recommendedName>
        <fullName evidence="5">MYND-type domain-containing protein</fullName>
    </recommendedName>
</protein>
<accession>A0A9W9ZUB2</accession>
<evidence type="ECO:0000313" key="6">
    <source>
        <dbReference type="EMBL" id="KAJ7387966.1"/>
    </source>
</evidence>
<evidence type="ECO:0000256" key="3">
    <source>
        <dbReference type="ARBA" id="ARBA00022833"/>
    </source>
</evidence>
<keyword evidence="3" id="KW-0862">Zinc</keyword>
<keyword evidence="7" id="KW-1185">Reference proteome</keyword>
<evidence type="ECO:0000256" key="4">
    <source>
        <dbReference type="SAM" id="MobiDB-lite"/>
    </source>
</evidence>
<evidence type="ECO:0000313" key="7">
    <source>
        <dbReference type="Proteomes" id="UP001163046"/>
    </source>
</evidence>
<feature type="compositionally biased region" description="Low complexity" evidence="4">
    <location>
        <begin position="21"/>
        <end position="36"/>
    </location>
</feature>
<feature type="region of interest" description="Disordered" evidence="4">
    <location>
        <begin position="1010"/>
        <end position="1064"/>
    </location>
</feature>
<sequence>MSFLRRGFPPNVPRTLPRLKPSSPESSGGNESGFKPTESKPPPPPLKHALPSKESSGLEPLPKLRKIVDEKESTDESQDKNAFTSENQRSSEPALSETEQPRKVISPIEILDDDEEKKKRDLQETLNINDASQSSHGHSTPNSNDSSQKEGQKSPIKSLSVSPTGKVTPFSSIKKPFGTVNPTIPGSMKDKFGRPMHMPQHRAAILIPVVPMHDGNGMPISPGLGPTSPHLKGYSPRTFTPHLLTHSAAVPGPGMFGNPLSQAGRFPATNCGHHMHSNMKSGIPCKRDVNCPFHGNNPRGIHSGILDIPGHHVPMHPFGTHSHDRLSAVMSRERRECDKGQCRQPECQVYQPEKQSPPGRDALGDKPTLQTPKVVKPIAHVPGKRPPLMLSHLQQIGKHSPATLRELEALHDDKARRFGADLLLSPHQLQTSPERSPREHVVPNMSPLHERRPLHQPLTLSDLNRRREEEMMRVKVDEGLKSKSLPGEVMVSGGLAKLTTPPHSKDPSLISPGRGHSSASMSPVDKRDQAISLRRLVEEREPSSIMSEFLKPGLPRLRPLDEADMRLSSERQRREELSRGHTSPFLRMQSAKDVVIHPGKILDGKEGVGPHGKELLGQAGRLERERNAESLHGNSNIVNPGLRLLDDKARQTGNREEQRTREHLSPEMEHRLRLEQSAEHKARSRSLELFQVKEKDPRIELRDNDSTRIPERERPEDILLLRAGDGSIRSRMPFELSPPLRHKVYPDSRPFLATAGVPGRMDPRMDPRVDPRMVALEMHRRGEVIRASEPSHRELLSRMASSLPISKGGSPIGKSIFVRPDGSLERRGLDSARLPSEVHVYSPPTSLASREYGLIMNSRQAMERLAAAAGKPGSLLTEVGKDIPPHIRQDIERERERERQRLSLEQIEANRRLLHAELKDKVNPLVFSKEHQLRMEHKRDHIDAMRAREKRMADRERLLFMERIADERKRRFSEIDSHGGILMRHSPPQFGHVTDREEYERVKRVKLSEPSVQRSKLLSSSSLNLERKDPQIPSPQNHIVNSSQVRDKLSEAGDAAKVNRPRENELVRKTTNSTIFERDSLWHRTREQAARSHGVIDRKRAGVHPGAAQHGFMPPKAGPLIPQREESKGAGKTEDDGVNRCSVCKRDASFLCSGCQAAWYCSSECQVRKQRMHVNDLMFFLTSTLELE</sequence>
<dbReference type="AlphaFoldDB" id="A0A9W9ZUB2"/>
<dbReference type="InterPro" id="IPR002893">
    <property type="entry name" value="Znf_MYND"/>
</dbReference>
<evidence type="ECO:0000256" key="2">
    <source>
        <dbReference type="ARBA" id="ARBA00022771"/>
    </source>
</evidence>
<feature type="region of interest" description="Disordered" evidence="4">
    <location>
        <begin position="627"/>
        <end position="666"/>
    </location>
</feature>
<dbReference type="EMBL" id="MU825873">
    <property type="protein sequence ID" value="KAJ7387966.1"/>
    <property type="molecule type" value="Genomic_DNA"/>
</dbReference>
<dbReference type="SUPFAM" id="SSF144232">
    <property type="entry name" value="HIT/MYND zinc finger-like"/>
    <property type="match status" value="1"/>
</dbReference>
<reference evidence="6" key="1">
    <citation type="submission" date="2023-01" db="EMBL/GenBank/DDBJ databases">
        <title>Genome assembly of the deep-sea coral Lophelia pertusa.</title>
        <authorList>
            <person name="Herrera S."/>
            <person name="Cordes E."/>
        </authorList>
    </citation>
    <scope>NUCLEOTIDE SEQUENCE</scope>
    <source>
        <strain evidence="6">USNM1676648</strain>
        <tissue evidence="6">Polyp</tissue>
    </source>
</reference>
<name>A0A9W9ZUB2_9CNID</name>
<dbReference type="Gene3D" id="6.10.140.2220">
    <property type="match status" value="1"/>
</dbReference>
<comment type="caution">
    <text evidence="6">The sequence shown here is derived from an EMBL/GenBank/DDBJ whole genome shotgun (WGS) entry which is preliminary data.</text>
</comment>
<feature type="region of interest" description="Disordered" evidence="4">
    <location>
        <begin position="349"/>
        <end position="368"/>
    </location>
</feature>
<keyword evidence="1" id="KW-0479">Metal-binding</keyword>
<feature type="compositionally biased region" description="Low complexity" evidence="4">
    <location>
        <begin position="1015"/>
        <end position="1024"/>
    </location>
</feature>
<evidence type="ECO:0000259" key="5">
    <source>
        <dbReference type="Pfam" id="PF01753"/>
    </source>
</evidence>
<gene>
    <name evidence="6" type="ORF">OS493_001323</name>
</gene>
<keyword evidence="2" id="KW-0863">Zinc-finger</keyword>
<feature type="region of interest" description="Disordered" evidence="4">
    <location>
        <begin position="495"/>
        <end position="527"/>
    </location>
</feature>
<feature type="region of interest" description="Disordered" evidence="4">
    <location>
        <begin position="1"/>
        <end position="182"/>
    </location>
</feature>
<evidence type="ECO:0000256" key="1">
    <source>
        <dbReference type="ARBA" id="ARBA00022723"/>
    </source>
</evidence>
<dbReference type="OrthoDB" id="5963379at2759"/>
<feature type="compositionally biased region" description="Basic and acidic residues" evidence="4">
    <location>
        <begin position="644"/>
        <end position="666"/>
    </location>
</feature>
<feature type="compositionally biased region" description="Polar residues" evidence="4">
    <location>
        <begin position="80"/>
        <end position="93"/>
    </location>
</feature>
<feature type="compositionally biased region" description="Polar residues" evidence="4">
    <location>
        <begin position="1034"/>
        <end position="1044"/>
    </location>
</feature>
<feature type="domain" description="MYND-type" evidence="5">
    <location>
        <begin position="1141"/>
        <end position="1173"/>
    </location>
</feature>
<feature type="compositionally biased region" description="Polar residues" evidence="4">
    <location>
        <begin position="124"/>
        <end position="146"/>
    </location>
</feature>
<dbReference type="GO" id="GO:0008270">
    <property type="term" value="F:zinc ion binding"/>
    <property type="evidence" value="ECO:0007669"/>
    <property type="project" value="UniProtKB-KW"/>
</dbReference>
<feature type="compositionally biased region" description="Polar residues" evidence="4">
    <location>
        <begin position="155"/>
        <end position="171"/>
    </location>
</feature>
<organism evidence="6 7">
    <name type="scientific">Desmophyllum pertusum</name>
    <dbReference type="NCBI Taxonomy" id="174260"/>
    <lineage>
        <taxon>Eukaryota</taxon>
        <taxon>Metazoa</taxon>
        <taxon>Cnidaria</taxon>
        <taxon>Anthozoa</taxon>
        <taxon>Hexacorallia</taxon>
        <taxon>Scleractinia</taxon>
        <taxon>Caryophylliina</taxon>
        <taxon>Caryophylliidae</taxon>
        <taxon>Desmophyllum</taxon>
    </lineage>
</organism>
<proteinExistence type="predicted"/>
<dbReference type="Pfam" id="PF01753">
    <property type="entry name" value="zf-MYND"/>
    <property type="match status" value="1"/>
</dbReference>
<dbReference type="Proteomes" id="UP001163046">
    <property type="component" value="Unassembled WGS sequence"/>
</dbReference>